<evidence type="ECO:0000256" key="9">
    <source>
        <dbReference type="ARBA" id="ARBA00038897"/>
    </source>
</evidence>
<evidence type="ECO:0000256" key="6">
    <source>
        <dbReference type="ARBA" id="ARBA00022946"/>
    </source>
</evidence>
<evidence type="ECO:0000256" key="3">
    <source>
        <dbReference type="ARBA" id="ARBA00008000"/>
    </source>
</evidence>
<dbReference type="Gene3D" id="1.10.45.10">
    <property type="entry name" value="Vanillyl-alcohol Oxidase, Chain A, domain 4"/>
    <property type="match status" value="1"/>
</dbReference>
<dbReference type="FunFam" id="3.30.70.2740:FF:000001">
    <property type="entry name" value="D-lactate dehydrogenase mitochondrial"/>
    <property type="match status" value="1"/>
</dbReference>
<dbReference type="AlphaFoldDB" id="A0AA38MXP4"/>
<dbReference type="EC" id="1.1.2.4" evidence="9"/>
<dbReference type="FunFam" id="1.10.45.10:FF:000001">
    <property type="entry name" value="D-lactate dehydrogenase mitochondrial"/>
    <property type="match status" value="1"/>
</dbReference>
<comment type="caution">
    <text evidence="13">The sequence shown here is derived from an EMBL/GenBank/DDBJ whole genome shotgun (WGS) entry which is preliminary data.</text>
</comment>
<evidence type="ECO:0000256" key="5">
    <source>
        <dbReference type="ARBA" id="ARBA00022827"/>
    </source>
</evidence>
<reference evidence="13" key="1">
    <citation type="submission" date="2022-08" db="EMBL/GenBank/DDBJ databases">
        <authorList>
            <consortium name="DOE Joint Genome Institute"/>
            <person name="Min B."/>
            <person name="Sierra-Patev S."/>
            <person name="Naranjo-Ortiz M."/>
            <person name="Looney B."/>
            <person name="Konkel Z."/>
            <person name="Slot J.C."/>
            <person name="Sakamoto Y."/>
            <person name="Steenwyk J.L."/>
            <person name="Rokas A."/>
            <person name="Carro J."/>
            <person name="Camarero S."/>
            <person name="Ferreira P."/>
            <person name="Molpeceres G."/>
            <person name="Ruiz-duenas F.J."/>
            <person name="Serrano A."/>
            <person name="Henrissat B."/>
            <person name="Drula E."/>
            <person name="Hughes K.W."/>
            <person name="Mata J.L."/>
            <person name="Ishikawa N.K."/>
            <person name="Vargas-Isla R."/>
            <person name="Ushijima S."/>
            <person name="Smith C.A."/>
            <person name="Ahrendt S."/>
            <person name="Andreopoulos W."/>
            <person name="He G."/>
            <person name="LaButti K."/>
            <person name="Lipzen A."/>
            <person name="Ng V."/>
            <person name="Riley R."/>
            <person name="Sandor L."/>
            <person name="Barry K."/>
            <person name="Martinez A.T."/>
            <person name="Xiao Y."/>
            <person name="Gibbons J.G."/>
            <person name="Terashima K."/>
            <person name="Hibbett D.S."/>
            <person name="Grigoriev I.V."/>
        </authorList>
    </citation>
    <scope>NUCLEOTIDE SEQUENCE</scope>
    <source>
        <strain evidence="13">ET3784</strain>
    </source>
</reference>
<dbReference type="Pfam" id="PF01565">
    <property type="entry name" value="FAD_binding_4"/>
    <property type="match status" value="1"/>
</dbReference>
<evidence type="ECO:0000256" key="4">
    <source>
        <dbReference type="ARBA" id="ARBA00022630"/>
    </source>
</evidence>
<proteinExistence type="inferred from homology"/>
<dbReference type="Proteomes" id="UP001176059">
    <property type="component" value="Unassembled WGS sequence"/>
</dbReference>
<dbReference type="Gene3D" id="3.30.465.10">
    <property type="match status" value="1"/>
</dbReference>
<evidence type="ECO:0000256" key="1">
    <source>
        <dbReference type="ARBA" id="ARBA00001974"/>
    </source>
</evidence>
<dbReference type="PROSITE" id="PS51387">
    <property type="entry name" value="FAD_PCMH"/>
    <property type="match status" value="1"/>
</dbReference>
<dbReference type="SUPFAM" id="SSF56176">
    <property type="entry name" value="FAD-binding/transporter-associated domain-like"/>
    <property type="match status" value="1"/>
</dbReference>
<keyword evidence="11" id="KW-0812">Transmembrane</keyword>
<accession>A0AA38MXP4</accession>
<dbReference type="InterPro" id="IPR036318">
    <property type="entry name" value="FAD-bd_PCMH-like_sf"/>
</dbReference>
<keyword evidence="8" id="KW-0496">Mitochondrion</keyword>
<name>A0AA38MXP4_9AGAR</name>
<dbReference type="Pfam" id="PF02913">
    <property type="entry name" value="FAD-oxidase_C"/>
    <property type="match status" value="1"/>
</dbReference>
<keyword evidence="7" id="KW-0560">Oxidoreductase</keyword>
<keyword evidence="6" id="KW-0809">Transit peptide</keyword>
<dbReference type="GO" id="GO:0071949">
    <property type="term" value="F:FAD binding"/>
    <property type="evidence" value="ECO:0007669"/>
    <property type="project" value="InterPro"/>
</dbReference>
<reference evidence="13" key="2">
    <citation type="journal article" date="2023" name="Proc. Natl. Acad. Sci. U.S.A.">
        <title>A global phylogenomic analysis of the shiitake genus Lentinula.</title>
        <authorList>
            <person name="Sierra-Patev S."/>
            <person name="Min B."/>
            <person name="Naranjo-Ortiz M."/>
            <person name="Looney B."/>
            <person name="Konkel Z."/>
            <person name="Slot J.C."/>
            <person name="Sakamoto Y."/>
            <person name="Steenwyk J.L."/>
            <person name="Rokas A."/>
            <person name="Carro J."/>
            <person name="Camarero S."/>
            <person name="Ferreira P."/>
            <person name="Molpeceres G."/>
            <person name="Ruiz-Duenas F.J."/>
            <person name="Serrano A."/>
            <person name="Henrissat B."/>
            <person name="Drula E."/>
            <person name="Hughes K.W."/>
            <person name="Mata J.L."/>
            <person name="Ishikawa N.K."/>
            <person name="Vargas-Isla R."/>
            <person name="Ushijima S."/>
            <person name="Smith C.A."/>
            <person name="Donoghue J."/>
            <person name="Ahrendt S."/>
            <person name="Andreopoulos W."/>
            <person name="He G."/>
            <person name="LaButti K."/>
            <person name="Lipzen A."/>
            <person name="Ng V."/>
            <person name="Riley R."/>
            <person name="Sandor L."/>
            <person name="Barry K."/>
            <person name="Martinez A.T."/>
            <person name="Xiao Y."/>
            <person name="Gibbons J.G."/>
            <person name="Terashima K."/>
            <person name="Grigoriev I.V."/>
            <person name="Hibbett D."/>
        </authorList>
    </citation>
    <scope>NUCLEOTIDE SEQUENCE</scope>
    <source>
        <strain evidence="13">ET3784</strain>
    </source>
</reference>
<dbReference type="InterPro" id="IPR004113">
    <property type="entry name" value="FAD-bd_oxidored_4_C"/>
</dbReference>
<dbReference type="InterPro" id="IPR016169">
    <property type="entry name" value="FAD-bd_PCMH_sub2"/>
</dbReference>
<dbReference type="GO" id="GO:0008720">
    <property type="term" value="F:D-lactate dehydrogenase (NAD+) activity"/>
    <property type="evidence" value="ECO:0007669"/>
    <property type="project" value="TreeGrafter"/>
</dbReference>
<comment type="similarity">
    <text evidence="3">Belongs to the FAD-binding oxidoreductase/transferase type 4 family.</text>
</comment>
<evidence type="ECO:0000256" key="11">
    <source>
        <dbReference type="SAM" id="Phobius"/>
    </source>
</evidence>
<keyword evidence="14" id="KW-1185">Reference proteome</keyword>
<dbReference type="GO" id="GO:1903457">
    <property type="term" value="P:lactate catabolic process"/>
    <property type="evidence" value="ECO:0007669"/>
    <property type="project" value="TreeGrafter"/>
</dbReference>
<dbReference type="FunFam" id="3.30.465.10:FF:000014">
    <property type="entry name" value="D-lactate dehydrogenase (Cytochrome), putative"/>
    <property type="match status" value="1"/>
</dbReference>
<sequence>MSVTYHRASWNNLFNSSFEVSNNECSCLSGRHLDGFTLPCHIVAFQHKSRHAVLPRVPRPSFMQRKFLPSSLFIRAHPRVISPNSRYPVKGLRFVSSSTSSNSKSSFSARTTTFFALGSALIGGLLGFSFAYGPQSSVSAPPTSLSTKTVTKPRYGSAEDFQKAIEELKRTFPDEDTVSTNPEDVYNHGFSVNDYHPGISHSVVVYPSSTEDVVKIVKIATKYRMPITAYAGATSLEGQFRGYSTGGICIDMSQMNRILEINEADSDLVCQPGVGWVEINDTLREKGIPLFFPIDPAPSATLGGMISNGCSGTNAVRYGTSKGEWFLNVTVVLPSGEVIKTRRRSRKSSAGFDTTKLFIGAEGTLGIITEVTIRLTPVLPTTVAVVHFPDVRKATEAVRDVMNTGVGIQCVELLDDVFMHAINNFGQSGRTWPIKDTLFFKLQGHNHASLLESAKVVKEVVKKHGGFDFQLARNEKEADDLWHDRKNAHYSGLALVPGSRPIATDVCVPVSRLPDLVYETKQDLSTLGLVAPIVGHVGDGNFHAQIMFTNEAELATAKVVVERMVHRAIAMDGTCTGEHGVGLGKKQYLVEELGAGTVELMKTVKRALDPLGLFNPGKVMCSPGR</sequence>
<keyword evidence="4" id="KW-0285">Flavoprotein</keyword>
<dbReference type="InterPro" id="IPR016166">
    <property type="entry name" value="FAD-bd_PCMH"/>
</dbReference>
<feature type="transmembrane region" description="Helical" evidence="11">
    <location>
        <begin position="114"/>
        <end position="133"/>
    </location>
</feature>
<gene>
    <name evidence="13" type="ORF">DFJ43DRAFT_575364</name>
</gene>
<comment type="subcellular location">
    <subcellularLocation>
        <location evidence="2">Mitochondrion</location>
    </subcellularLocation>
</comment>
<dbReference type="EMBL" id="JANVFO010000045">
    <property type="protein sequence ID" value="KAJ3725677.1"/>
    <property type="molecule type" value="Genomic_DNA"/>
</dbReference>
<dbReference type="Gene3D" id="3.30.70.2740">
    <property type="match status" value="1"/>
</dbReference>
<keyword evidence="5" id="KW-0274">FAD</keyword>
<evidence type="ECO:0000256" key="2">
    <source>
        <dbReference type="ARBA" id="ARBA00004173"/>
    </source>
</evidence>
<evidence type="ECO:0000313" key="14">
    <source>
        <dbReference type="Proteomes" id="UP001176059"/>
    </source>
</evidence>
<evidence type="ECO:0000259" key="12">
    <source>
        <dbReference type="PROSITE" id="PS51387"/>
    </source>
</evidence>
<comment type="catalytic activity">
    <reaction evidence="10">
        <text>(R)-lactate + 2 Fe(III)-[cytochrome c] = 2 Fe(II)-[cytochrome c] + pyruvate + 2 H(+)</text>
        <dbReference type="Rhea" id="RHEA:13521"/>
        <dbReference type="Rhea" id="RHEA-COMP:10350"/>
        <dbReference type="Rhea" id="RHEA-COMP:14399"/>
        <dbReference type="ChEBI" id="CHEBI:15361"/>
        <dbReference type="ChEBI" id="CHEBI:15378"/>
        <dbReference type="ChEBI" id="CHEBI:16004"/>
        <dbReference type="ChEBI" id="CHEBI:29033"/>
        <dbReference type="ChEBI" id="CHEBI:29034"/>
        <dbReference type="EC" id="1.1.2.4"/>
    </reaction>
</comment>
<protein>
    <recommendedName>
        <fullName evidence="9">D-lactate dehydrogenase (cytochrome)</fullName>
        <ecNumber evidence="9">1.1.2.4</ecNumber>
    </recommendedName>
</protein>
<evidence type="ECO:0000256" key="7">
    <source>
        <dbReference type="ARBA" id="ARBA00023002"/>
    </source>
</evidence>
<dbReference type="InterPro" id="IPR006094">
    <property type="entry name" value="Oxid_FAD_bind_N"/>
</dbReference>
<comment type="cofactor">
    <cofactor evidence="1">
        <name>FAD</name>
        <dbReference type="ChEBI" id="CHEBI:57692"/>
    </cofactor>
</comment>
<dbReference type="SUPFAM" id="SSF55103">
    <property type="entry name" value="FAD-linked oxidases, C-terminal domain"/>
    <property type="match status" value="1"/>
</dbReference>
<dbReference type="InterPro" id="IPR016164">
    <property type="entry name" value="FAD-linked_Oxase-like_C"/>
</dbReference>
<dbReference type="InterPro" id="IPR016171">
    <property type="entry name" value="Vanillyl_alc_oxidase_C-sub2"/>
</dbReference>
<evidence type="ECO:0000313" key="13">
    <source>
        <dbReference type="EMBL" id="KAJ3725677.1"/>
    </source>
</evidence>
<evidence type="ECO:0000256" key="8">
    <source>
        <dbReference type="ARBA" id="ARBA00023128"/>
    </source>
</evidence>
<dbReference type="GO" id="GO:0005739">
    <property type="term" value="C:mitochondrion"/>
    <property type="evidence" value="ECO:0007669"/>
    <property type="project" value="UniProtKB-SubCell"/>
</dbReference>
<dbReference type="PANTHER" id="PTHR11748">
    <property type="entry name" value="D-LACTATE DEHYDROGENASE"/>
    <property type="match status" value="1"/>
</dbReference>
<organism evidence="13 14">
    <name type="scientific">Lentinula guzmanii</name>
    <dbReference type="NCBI Taxonomy" id="2804957"/>
    <lineage>
        <taxon>Eukaryota</taxon>
        <taxon>Fungi</taxon>
        <taxon>Dikarya</taxon>
        <taxon>Basidiomycota</taxon>
        <taxon>Agaricomycotina</taxon>
        <taxon>Agaricomycetes</taxon>
        <taxon>Agaricomycetidae</taxon>
        <taxon>Agaricales</taxon>
        <taxon>Marasmiineae</taxon>
        <taxon>Omphalotaceae</taxon>
        <taxon>Lentinula</taxon>
    </lineage>
</organism>
<dbReference type="PANTHER" id="PTHR11748:SF111">
    <property type="entry name" value="D-LACTATE DEHYDROGENASE, MITOCHONDRIAL-RELATED"/>
    <property type="match status" value="1"/>
</dbReference>
<keyword evidence="11" id="KW-0472">Membrane</keyword>
<feature type="domain" description="FAD-binding PCMH-type" evidence="12">
    <location>
        <begin position="195"/>
        <end position="378"/>
    </location>
</feature>
<dbReference type="GO" id="GO:0004458">
    <property type="term" value="F:D-lactate dehydrogenase (cytochrome) activity"/>
    <property type="evidence" value="ECO:0007669"/>
    <property type="project" value="UniProtKB-EC"/>
</dbReference>
<keyword evidence="11" id="KW-1133">Transmembrane helix</keyword>
<evidence type="ECO:0000256" key="10">
    <source>
        <dbReference type="ARBA" id="ARBA00051436"/>
    </source>
</evidence>